<evidence type="ECO:0000313" key="2">
    <source>
        <dbReference type="Proteomes" id="UP000160630"/>
    </source>
</evidence>
<name>B2CWP2_9POXV</name>
<organism evidence="1 2">
    <name type="scientific">Myxoma virus</name>
    <dbReference type="NCBI Taxonomy" id="10273"/>
    <lineage>
        <taxon>Viruses</taxon>
        <taxon>Varidnaviria</taxon>
        <taxon>Bamfordvirae</taxon>
        <taxon>Nucleocytoviricota</taxon>
        <taxon>Pokkesviricetes</taxon>
        <taxon>Chitovirales</taxon>
        <taxon>Poxviridae</taxon>
        <taxon>Chordopoxvirinae</taxon>
        <taxon>Leporipoxvirus</taxon>
        <taxon>Leporipoxvirus myxoma</taxon>
    </lineage>
</organism>
<protein>
    <submittedName>
        <fullName evidence="1">M135R</fullName>
    </submittedName>
</protein>
<gene>
    <name evidence="1" type="ORF">m135R</name>
</gene>
<dbReference type="EMBL" id="EU552530">
    <property type="protein sequence ID" value="ACB28758.1"/>
    <property type="molecule type" value="Genomic_DNA"/>
</dbReference>
<sequence length="40" mass="4701">MVFIFIITCVCLVTRSCGGWVRRRYRSHISKTIQRTEPAD</sequence>
<reference evidence="1 2" key="1">
    <citation type="journal article" date="2009" name="J. Virol.">
        <title>Genome comparison of a nonpathogenic myxoma virus field strain with its ancestor, the virulent Lausanne strain.</title>
        <authorList>
            <person name="Morales M."/>
            <person name="Ramirez M.A."/>
            <person name="Cano M.J."/>
            <person name="Parraga M."/>
            <person name="Castilla J."/>
            <person name="Perez-Ordoyo L.I."/>
            <person name="Torres J.M."/>
            <person name="Barcena J."/>
        </authorList>
    </citation>
    <scope>NUCLEOTIDE SEQUENCE [LARGE SCALE GENOMIC DNA]</scope>
    <source>
        <strain evidence="1">6918</strain>
    </source>
</reference>
<accession>B2CWP2</accession>
<dbReference type="Proteomes" id="UP000160630">
    <property type="component" value="Segment"/>
</dbReference>
<proteinExistence type="predicted"/>
<evidence type="ECO:0000313" key="1">
    <source>
        <dbReference type="EMBL" id="ACB28758.1"/>
    </source>
</evidence>